<evidence type="ECO:0000256" key="2">
    <source>
        <dbReference type="ARBA" id="ARBA00008445"/>
    </source>
</evidence>
<dbReference type="KEGG" id="bba:Bd1036"/>
<evidence type="ECO:0000313" key="12">
    <source>
        <dbReference type="EMBL" id="CAE78967.1"/>
    </source>
</evidence>
<dbReference type="STRING" id="264462.Bd1036"/>
<keyword evidence="7 10" id="KW-1133">Transmembrane helix</keyword>
<evidence type="ECO:0000256" key="11">
    <source>
        <dbReference type="SAM" id="MobiDB-lite"/>
    </source>
</evidence>
<dbReference type="NCBIfam" id="TIGR00810">
    <property type="entry name" value="secG"/>
    <property type="match status" value="1"/>
</dbReference>
<keyword evidence="8 10" id="KW-0811">Translocation</keyword>
<evidence type="ECO:0000256" key="10">
    <source>
        <dbReference type="RuleBase" id="RU365087"/>
    </source>
</evidence>
<evidence type="ECO:0000256" key="5">
    <source>
        <dbReference type="ARBA" id="ARBA00022692"/>
    </source>
</evidence>
<dbReference type="GO" id="GO:0009306">
    <property type="term" value="P:protein secretion"/>
    <property type="evidence" value="ECO:0007669"/>
    <property type="project" value="UniProtKB-UniRule"/>
</dbReference>
<evidence type="ECO:0000256" key="3">
    <source>
        <dbReference type="ARBA" id="ARBA00022448"/>
    </source>
</evidence>
<keyword evidence="5 10" id="KW-0812">Transmembrane</keyword>
<comment type="similarity">
    <text evidence="2 10">Belongs to the SecG family.</text>
</comment>
<feature type="region of interest" description="Disordered" evidence="11">
    <location>
        <begin position="121"/>
        <end position="161"/>
    </location>
</feature>
<comment type="function">
    <text evidence="10">Involved in protein export. Participates in an early event of protein translocation.</text>
</comment>
<dbReference type="Proteomes" id="UP000008080">
    <property type="component" value="Chromosome"/>
</dbReference>
<dbReference type="GO" id="GO:0065002">
    <property type="term" value="P:intracellular protein transmembrane transport"/>
    <property type="evidence" value="ECO:0007669"/>
    <property type="project" value="TreeGrafter"/>
</dbReference>
<keyword evidence="4 10" id="KW-1003">Cell membrane</keyword>
<feature type="compositionally biased region" description="Low complexity" evidence="11">
    <location>
        <begin position="129"/>
        <end position="161"/>
    </location>
</feature>
<feature type="transmembrane region" description="Helical" evidence="10">
    <location>
        <begin position="35"/>
        <end position="53"/>
    </location>
</feature>
<dbReference type="AlphaFoldDB" id="Q6MP31"/>
<keyword evidence="13" id="KW-1185">Reference proteome</keyword>
<sequence length="161" mass="16277">MPHHVAQNRSLWGGRKPPLSIYLGVFGRLHKMTTFIGVLHIIVALVLIILVLIQDSKSDGALGMGGSSGSNSLLGATGAQSLAGKMTVWAAIIFAVTCLALATLTSSKTKSVVDSLPLPTAPTQEHFPTEGTTDAGAAAAVPAATPAEAATPAATAAPAQK</sequence>
<evidence type="ECO:0000256" key="8">
    <source>
        <dbReference type="ARBA" id="ARBA00023010"/>
    </source>
</evidence>
<dbReference type="EMBL" id="BX842648">
    <property type="protein sequence ID" value="CAE78967.1"/>
    <property type="molecule type" value="Genomic_DNA"/>
</dbReference>
<name>Q6MP31_BDEBA</name>
<evidence type="ECO:0000256" key="7">
    <source>
        <dbReference type="ARBA" id="ARBA00022989"/>
    </source>
</evidence>
<keyword evidence="3 10" id="KW-0813">Transport</keyword>
<reference evidence="12 13" key="1">
    <citation type="journal article" date="2004" name="Science">
        <title>A predator unmasked: life cycle of Bdellovibrio bacteriovorus from a genomic perspective.</title>
        <authorList>
            <person name="Rendulic S."/>
            <person name="Jagtap P."/>
            <person name="Rosinus A."/>
            <person name="Eppinger M."/>
            <person name="Baar C."/>
            <person name="Lanz C."/>
            <person name="Keller H."/>
            <person name="Lambert C."/>
            <person name="Evans K.J."/>
            <person name="Goesmann A."/>
            <person name="Meyer F."/>
            <person name="Sockett R.E."/>
            <person name="Schuster S.C."/>
        </authorList>
    </citation>
    <scope>NUCLEOTIDE SEQUENCE [LARGE SCALE GENOMIC DNA]</scope>
    <source>
        <strain evidence="13">ATCC 15356 / DSM 50701 / NCIMB 9529 / HD100</strain>
    </source>
</reference>
<dbReference type="InterPro" id="IPR004692">
    <property type="entry name" value="SecG"/>
</dbReference>
<dbReference type="PANTHER" id="PTHR34182:SF1">
    <property type="entry name" value="PROTEIN-EXPORT MEMBRANE PROTEIN SECG"/>
    <property type="match status" value="1"/>
</dbReference>
<keyword evidence="9 10" id="KW-0472">Membrane</keyword>
<comment type="subcellular location">
    <subcellularLocation>
        <location evidence="1 10">Cell membrane</location>
        <topology evidence="1 10">Multi-pass membrane protein</topology>
    </subcellularLocation>
</comment>
<dbReference type="HOGENOM" id="CLU_1640487_0_0_7"/>
<accession>Q6MP31</accession>
<evidence type="ECO:0000256" key="1">
    <source>
        <dbReference type="ARBA" id="ARBA00004651"/>
    </source>
</evidence>
<dbReference type="GO" id="GO:0015450">
    <property type="term" value="F:protein-transporting ATPase activity"/>
    <property type="evidence" value="ECO:0007669"/>
    <property type="project" value="UniProtKB-UniRule"/>
</dbReference>
<proteinExistence type="inferred from homology"/>
<dbReference type="PRINTS" id="PR01651">
    <property type="entry name" value="SECGEXPORT"/>
</dbReference>
<dbReference type="GO" id="GO:0005886">
    <property type="term" value="C:plasma membrane"/>
    <property type="evidence" value="ECO:0007669"/>
    <property type="project" value="UniProtKB-SubCell"/>
</dbReference>
<gene>
    <name evidence="12" type="primary">secG</name>
    <name evidence="12" type="ordered locus">Bd1036</name>
</gene>
<evidence type="ECO:0000256" key="4">
    <source>
        <dbReference type="ARBA" id="ARBA00022475"/>
    </source>
</evidence>
<feature type="transmembrane region" description="Helical" evidence="10">
    <location>
        <begin position="86"/>
        <end position="104"/>
    </location>
</feature>
<dbReference type="PANTHER" id="PTHR34182">
    <property type="entry name" value="PROTEIN-EXPORT MEMBRANE PROTEIN SECG"/>
    <property type="match status" value="1"/>
</dbReference>
<evidence type="ECO:0000313" key="13">
    <source>
        <dbReference type="Proteomes" id="UP000008080"/>
    </source>
</evidence>
<protein>
    <recommendedName>
        <fullName evidence="10">Protein-export membrane protein SecG</fullName>
    </recommendedName>
</protein>
<evidence type="ECO:0000256" key="6">
    <source>
        <dbReference type="ARBA" id="ARBA00022927"/>
    </source>
</evidence>
<dbReference type="eggNOG" id="COG1314">
    <property type="taxonomic scope" value="Bacteria"/>
</dbReference>
<organism evidence="12 13">
    <name type="scientific">Bdellovibrio bacteriovorus (strain ATCC 15356 / DSM 50701 / NCIMB 9529 / HD100)</name>
    <dbReference type="NCBI Taxonomy" id="264462"/>
    <lineage>
        <taxon>Bacteria</taxon>
        <taxon>Pseudomonadati</taxon>
        <taxon>Bdellovibrionota</taxon>
        <taxon>Bdellovibrionia</taxon>
        <taxon>Bdellovibrionales</taxon>
        <taxon>Pseudobdellovibrionaceae</taxon>
        <taxon>Bdellovibrio</taxon>
    </lineage>
</organism>
<dbReference type="GO" id="GO:0043952">
    <property type="term" value="P:protein transport by the Sec complex"/>
    <property type="evidence" value="ECO:0007669"/>
    <property type="project" value="TreeGrafter"/>
</dbReference>
<evidence type="ECO:0000256" key="9">
    <source>
        <dbReference type="ARBA" id="ARBA00023136"/>
    </source>
</evidence>
<keyword evidence="6 10" id="KW-0653">Protein transport</keyword>
<dbReference type="TCDB" id="3.A.5.1.3">
    <property type="family name" value="the general secretory pathway (sec) family"/>
</dbReference>
<dbReference type="Pfam" id="PF03840">
    <property type="entry name" value="SecG"/>
    <property type="match status" value="1"/>
</dbReference>